<reference evidence="1 2" key="1">
    <citation type="submission" date="2024-03" db="EMBL/GenBank/DDBJ databases">
        <title>Human intestinal bacterial collection.</title>
        <authorList>
            <person name="Pauvert C."/>
            <person name="Hitch T.C.A."/>
            <person name="Clavel T."/>
        </authorList>
    </citation>
    <scope>NUCLEOTIDE SEQUENCE [LARGE SCALE GENOMIC DNA]</scope>
    <source>
        <strain evidence="1 2">CLA-JM-H44</strain>
    </source>
</reference>
<name>A0ABV1E1Q8_9FIRM</name>
<evidence type="ECO:0000313" key="1">
    <source>
        <dbReference type="EMBL" id="MEQ2441234.1"/>
    </source>
</evidence>
<sequence>MVVIVSKTPIFKLTLNPLKLDETRLNTRFFGFLHLGKMCFFAFKSRLSHQTGAGDLSPAPVFYKVTFGLLAWLQALHGGSQSLPAFCELQGVRPRLWNLRKIFLSVLHGFFTVRCP</sequence>
<comment type="caution">
    <text evidence="1">The sequence shown here is derived from an EMBL/GenBank/DDBJ whole genome shotgun (WGS) entry which is preliminary data.</text>
</comment>
<dbReference type="Proteomes" id="UP001489509">
    <property type="component" value="Unassembled WGS sequence"/>
</dbReference>
<gene>
    <name evidence="1" type="ORF">WMO26_10395</name>
</gene>
<evidence type="ECO:0000313" key="2">
    <source>
        <dbReference type="Proteomes" id="UP001489509"/>
    </source>
</evidence>
<accession>A0ABV1E1Q8</accession>
<proteinExistence type="predicted"/>
<protein>
    <submittedName>
        <fullName evidence="1">Uncharacterized protein</fullName>
    </submittedName>
</protein>
<keyword evidence="2" id="KW-1185">Reference proteome</keyword>
<organism evidence="1 2">
    <name type="scientific">Solibaculum intestinale</name>
    <dbReference type="NCBI Taxonomy" id="3133165"/>
    <lineage>
        <taxon>Bacteria</taxon>
        <taxon>Bacillati</taxon>
        <taxon>Bacillota</taxon>
        <taxon>Clostridia</taxon>
        <taxon>Eubacteriales</taxon>
        <taxon>Oscillospiraceae</taxon>
        <taxon>Solibaculum</taxon>
    </lineage>
</organism>
<dbReference type="EMBL" id="JBBMFD010000020">
    <property type="protein sequence ID" value="MEQ2441234.1"/>
    <property type="molecule type" value="Genomic_DNA"/>
</dbReference>